<proteinExistence type="inferred from homology"/>
<feature type="transmembrane region" description="Helical" evidence="8">
    <location>
        <begin position="225"/>
        <end position="244"/>
    </location>
</feature>
<gene>
    <name evidence="10" type="ORF">ENP94_05225</name>
    <name evidence="11" type="ORF">ENS16_01230</name>
</gene>
<organism evidence="10">
    <name type="scientific">candidate division WOR-3 bacterium</name>
    <dbReference type="NCBI Taxonomy" id="2052148"/>
    <lineage>
        <taxon>Bacteria</taxon>
        <taxon>Bacteria division WOR-3</taxon>
    </lineage>
</organism>
<evidence type="ECO:0000256" key="3">
    <source>
        <dbReference type="ARBA" id="ARBA00022475"/>
    </source>
</evidence>
<dbReference type="PANTHER" id="PTHR30012">
    <property type="entry name" value="GENERAL SECRETION PATHWAY PROTEIN"/>
    <property type="match status" value="1"/>
</dbReference>
<keyword evidence="5 8" id="KW-0812">Transmembrane</keyword>
<comment type="similarity">
    <text evidence="2">Belongs to the GSP F family.</text>
</comment>
<keyword evidence="6 8" id="KW-1133">Transmembrane helix</keyword>
<comment type="caution">
    <text evidence="10">The sequence shown here is derived from an EMBL/GenBank/DDBJ whole genome shotgun (WGS) entry which is preliminary data.</text>
</comment>
<dbReference type="Pfam" id="PF00482">
    <property type="entry name" value="T2SSF"/>
    <property type="match status" value="2"/>
</dbReference>
<dbReference type="FunFam" id="1.20.81.30:FF:000001">
    <property type="entry name" value="Type II secretion system protein F"/>
    <property type="match status" value="2"/>
</dbReference>
<dbReference type="AlphaFoldDB" id="A0A7C1NU49"/>
<keyword evidence="4" id="KW-0997">Cell inner membrane</keyword>
<sequence>MPIFRYKVRDKDGKILSGTIEGTDVASITEKLETYGYVPITIREEKGKVAAGPQFNLNALFERVKPVDLINFTRQFVTLHRAGLPMLTAITALQAQTKSKALVRALDAIRKDLMGGASLSVAMAKHPRVFNELYVNSIWAGETGGVLDDILDRLVMLLEHDRKLKSDVGSAMRYPIILMVFFIIAVAVLATFVLPKFVSLLATVGGKMPLPTQILIMVTNFMGKYWYLLVLLVAAVVVLFYMFIRTSVGRMWWDRLKLRLPIFGPIIYKMALSRFARMFETLDRTGLPILRSLNLVSKTIGNVYLAQAVDKLAESVRRGRGIAAPMRELGVFPPMVVQMVATGEESGALDDMLKQISDYFDSEVEYAVKNLTGMIEPILILFMGVGAVFLIVAILMPYMAILTSFGSSGGYGVH</sequence>
<reference evidence="10" key="1">
    <citation type="journal article" date="2020" name="mSystems">
        <title>Genome- and Community-Level Interaction Insights into Carbon Utilization and Element Cycling Functions of Hydrothermarchaeota in Hydrothermal Sediment.</title>
        <authorList>
            <person name="Zhou Z."/>
            <person name="Liu Y."/>
            <person name="Xu W."/>
            <person name="Pan J."/>
            <person name="Luo Z.H."/>
            <person name="Li M."/>
        </authorList>
    </citation>
    <scope>NUCLEOTIDE SEQUENCE [LARGE SCALE GENOMIC DNA]</scope>
    <source>
        <strain evidence="10">SpSt-265</strain>
        <strain evidence="11">SpSt-465</strain>
    </source>
</reference>
<evidence type="ECO:0000256" key="7">
    <source>
        <dbReference type="ARBA" id="ARBA00023136"/>
    </source>
</evidence>
<feature type="domain" description="Type II secretion system protein GspF" evidence="9">
    <location>
        <begin position="72"/>
        <end position="195"/>
    </location>
</feature>
<evidence type="ECO:0000313" key="10">
    <source>
        <dbReference type="EMBL" id="HEA87400.1"/>
    </source>
</evidence>
<feature type="transmembrane region" description="Helical" evidence="8">
    <location>
        <begin position="172"/>
        <end position="194"/>
    </location>
</feature>
<evidence type="ECO:0000256" key="5">
    <source>
        <dbReference type="ARBA" id="ARBA00022692"/>
    </source>
</evidence>
<evidence type="ECO:0000313" key="11">
    <source>
        <dbReference type="EMBL" id="HFJ53297.1"/>
    </source>
</evidence>
<feature type="transmembrane region" description="Helical" evidence="8">
    <location>
        <begin position="378"/>
        <end position="401"/>
    </location>
</feature>
<evidence type="ECO:0000259" key="9">
    <source>
        <dbReference type="Pfam" id="PF00482"/>
    </source>
</evidence>
<dbReference type="InterPro" id="IPR003004">
    <property type="entry name" value="GspF/PilC"/>
</dbReference>
<accession>A0A7C1NU49</accession>
<dbReference type="EMBL" id="DSLG01000006">
    <property type="protein sequence ID" value="HEA87400.1"/>
    <property type="molecule type" value="Genomic_DNA"/>
</dbReference>
<dbReference type="InterPro" id="IPR042094">
    <property type="entry name" value="T2SS_GspF_sf"/>
</dbReference>
<evidence type="ECO:0000256" key="2">
    <source>
        <dbReference type="ARBA" id="ARBA00005745"/>
    </source>
</evidence>
<name>A0A7C1NU49_UNCW3</name>
<dbReference type="PANTHER" id="PTHR30012:SF0">
    <property type="entry name" value="TYPE II SECRETION SYSTEM PROTEIN F-RELATED"/>
    <property type="match status" value="1"/>
</dbReference>
<evidence type="ECO:0000256" key="1">
    <source>
        <dbReference type="ARBA" id="ARBA00004429"/>
    </source>
</evidence>
<dbReference type="EMBL" id="DSTU01000002">
    <property type="protein sequence ID" value="HFJ53297.1"/>
    <property type="molecule type" value="Genomic_DNA"/>
</dbReference>
<evidence type="ECO:0000256" key="6">
    <source>
        <dbReference type="ARBA" id="ARBA00022989"/>
    </source>
</evidence>
<keyword evidence="7 8" id="KW-0472">Membrane</keyword>
<keyword evidence="3" id="KW-1003">Cell membrane</keyword>
<dbReference type="InterPro" id="IPR018076">
    <property type="entry name" value="T2SS_GspF_dom"/>
</dbReference>
<feature type="domain" description="Type II secretion system protein GspF" evidence="9">
    <location>
        <begin position="275"/>
        <end position="397"/>
    </location>
</feature>
<comment type="subcellular location">
    <subcellularLocation>
        <location evidence="1">Cell inner membrane</location>
        <topology evidence="1">Multi-pass membrane protein</topology>
    </subcellularLocation>
</comment>
<dbReference type="GO" id="GO:0015628">
    <property type="term" value="P:protein secretion by the type II secretion system"/>
    <property type="evidence" value="ECO:0007669"/>
    <property type="project" value="TreeGrafter"/>
</dbReference>
<protein>
    <submittedName>
        <fullName evidence="10">Type II secretion system F family protein</fullName>
    </submittedName>
</protein>
<evidence type="ECO:0000256" key="8">
    <source>
        <dbReference type="SAM" id="Phobius"/>
    </source>
</evidence>
<dbReference type="Gene3D" id="1.20.81.30">
    <property type="entry name" value="Type II secretion system (T2SS), domain F"/>
    <property type="match status" value="2"/>
</dbReference>
<dbReference type="GO" id="GO:0005886">
    <property type="term" value="C:plasma membrane"/>
    <property type="evidence" value="ECO:0007669"/>
    <property type="project" value="UniProtKB-SubCell"/>
</dbReference>
<dbReference type="PRINTS" id="PR00812">
    <property type="entry name" value="BCTERIALGSPF"/>
</dbReference>
<evidence type="ECO:0000256" key="4">
    <source>
        <dbReference type="ARBA" id="ARBA00022519"/>
    </source>
</evidence>